<dbReference type="Gene3D" id="3.20.20.140">
    <property type="entry name" value="Metal-dependent hydrolases"/>
    <property type="match status" value="1"/>
</dbReference>
<dbReference type="Gene3D" id="3.30.590.10">
    <property type="entry name" value="Glutamine synthetase/guanido kinase, catalytic domain"/>
    <property type="match status" value="1"/>
</dbReference>
<sequence length="650" mass="71905">MDELIQAIHTTPIIDNHAHPLLKPSAISKYPLLTITTEAHGPAIEATKSSLSHIRAVNQLSKVLKCEVTWDAVEKAVQAEREKNGLDWEKRCFEGIETLLVDDGLDGGDEVFDYGWHDHLVESPCKRIVRIEKVAENIIQDILESGKITGPEVLPEHVQKKAMSIPQAIQAVQNIFFHTSNKLYNLDLQLKLLPSPRLLDTSTQDLQHFKTFLAEHPEVKHIRLQYEDYTATSRLRVIPVKKALQVLTDNKALEVGITKASLGLLQNDTLAPGVTATGEYKLRAVLSTLRLGPGQGFASAQAEFYELDGTPAVLCPRSILRRTIKKAAAENLTFLLGFEIEIVFLSRHPTDYQPETLTHAAAHVWSSARALDVPRMIHMLSEINEILSEAGIDLEQWHPEGATGQYEFVLPPLTPLEAVDTLLHAREIIVAVAASHGLRATLHPKPFASKCGTAAHIHLSITSSIGEDKTVYEAFYQGILQNLNQITAFTYSHAVSYDRVKDGFWAGGRWICWGTQNRETPLRKIGGSHWEIKCVDGLANMYLAVAAILAAGTEGVIGGKGLQFGDCDVDPAELDEEGRKGFGITEMIHGSLEGALRGLGEGGSSVREGVRKWLGDEVVDRYVAVKTAELEMMGSMRGVLEKWRWIVERY</sequence>
<evidence type="ECO:0000256" key="2">
    <source>
        <dbReference type="PROSITE-ProRule" id="PRU01331"/>
    </source>
</evidence>
<gene>
    <name evidence="5" type="ORF">M7I_8320</name>
</gene>
<dbReference type="PROSITE" id="PS51987">
    <property type="entry name" value="GS_CATALYTIC"/>
    <property type="match status" value="1"/>
</dbReference>
<reference evidence="5 6" key="1">
    <citation type="journal article" date="2012" name="Eukaryot. Cell">
        <title>Genome sequence of the fungus Glarea lozoyensis: the first genome sequence of a species from the Helotiaceae family.</title>
        <authorList>
            <person name="Youssar L."/>
            <person name="Gruening B.A."/>
            <person name="Erxleben A."/>
            <person name="Guenther S."/>
            <person name="Huettel W."/>
        </authorList>
    </citation>
    <scope>NUCLEOTIDE SEQUENCE [LARGE SCALE GENOMIC DNA]</scope>
    <source>
        <strain evidence="6">ATCC 74030 / MF5533</strain>
    </source>
</reference>
<keyword evidence="1" id="KW-0436">Ligase</keyword>
<evidence type="ECO:0000313" key="6">
    <source>
        <dbReference type="Proteomes" id="UP000005446"/>
    </source>
</evidence>
<dbReference type="InParanoid" id="H0EZP4"/>
<comment type="caution">
    <text evidence="5">The sequence shown here is derived from an EMBL/GenBank/DDBJ whole genome shotgun (WGS) entry which is preliminary data.</text>
</comment>
<organism evidence="5 6">
    <name type="scientific">Glarea lozoyensis (strain ATCC 74030 / MF5533)</name>
    <dbReference type="NCBI Taxonomy" id="1104152"/>
    <lineage>
        <taxon>Eukaryota</taxon>
        <taxon>Fungi</taxon>
        <taxon>Dikarya</taxon>
        <taxon>Ascomycota</taxon>
        <taxon>Pezizomycotina</taxon>
        <taxon>Leotiomycetes</taxon>
        <taxon>Helotiales</taxon>
        <taxon>Helotiaceae</taxon>
        <taxon>Glarea</taxon>
    </lineage>
</organism>
<dbReference type="SUPFAM" id="SSF55931">
    <property type="entry name" value="Glutamine synthetase/guanido kinase"/>
    <property type="match status" value="1"/>
</dbReference>
<evidence type="ECO:0000256" key="1">
    <source>
        <dbReference type="ARBA" id="ARBA00022598"/>
    </source>
</evidence>
<dbReference type="InterPro" id="IPR014746">
    <property type="entry name" value="Gln_synth/guanido_kin_cat_dom"/>
</dbReference>
<dbReference type="PANTHER" id="PTHR43785:SF2">
    <property type="entry name" value="TYPE-1 GLUTAMINE SYNTHETASE 1"/>
    <property type="match status" value="1"/>
</dbReference>
<dbReference type="PANTHER" id="PTHR43785">
    <property type="entry name" value="GAMMA-GLUTAMYLPUTRESCINE SYNTHETASE"/>
    <property type="match status" value="1"/>
</dbReference>
<dbReference type="InterPro" id="IPR008146">
    <property type="entry name" value="Gln_synth_cat_dom"/>
</dbReference>
<accession>H0EZP4</accession>
<protein>
    <recommendedName>
        <fullName evidence="4">GS catalytic domain-containing protein</fullName>
    </recommendedName>
</protein>
<comment type="similarity">
    <text evidence="2 3">Belongs to the glutamine synthetase family.</text>
</comment>
<dbReference type="EMBL" id="AGUE01000298">
    <property type="protein sequence ID" value="EHK95995.1"/>
    <property type="molecule type" value="Genomic_DNA"/>
</dbReference>
<name>H0EZP4_GLAL7</name>
<keyword evidence="6" id="KW-1185">Reference proteome</keyword>
<proteinExistence type="inferred from homology"/>
<dbReference type="Proteomes" id="UP000005446">
    <property type="component" value="Unassembled WGS sequence"/>
</dbReference>
<evidence type="ECO:0000313" key="5">
    <source>
        <dbReference type="EMBL" id="EHK95995.1"/>
    </source>
</evidence>
<feature type="domain" description="GS catalytic" evidence="4">
    <location>
        <begin position="316"/>
        <end position="650"/>
    </location>
</feature>
<dbReference type="OrthoDB" id="3364440at2759"/>
<dbReference type="AlphaFoldDB" id="H0EZP4"/>
<dbReference type="GO" id="GO:0004356">
    <property type="term" value="F:glutamine synthetase activity"/>
    <property type="evidence" value="ECO:0007669"/>
    <property type="project" value="InterPro"/>
</dbReference>
<evidence type="ECO:0000256" key="3">
    <source>
        <dbReference type="RuleBase" id="RU000384"/>
    </source>
</evidence>
<dbReference type="HOGENOM" id="CLU_017290_6_3_1"/>
<evidence type="ECO:0000259" key="4">
    <source>
        <dbReference type="PROSITE" id="PS51987"/>
    </source>
</evidence>
<dbReference type="SMART" id="SM01230">
    <property type="entry name" value="Gln-synt_C"/>
    <property type="match status" value="1"/>
</dbReference>
<dbReference type="Pfam" id="PF00120">
    <property type="entry name" value="Gln-synt_C"/>
    <property type="match status" value="1"/>
</dbReference>